<feature type="domain" description="HTH-like" evidence="1">
    <location>
        <begin position="1"/>
        <end position="28"/>
    </location>
</feature>
<dbReference type="InterPro" id="IPR025948">
    <property type="entry name" value="HTH-like_dom"/>
</dbReference>
<name>A0A450Z889_9GAMM</name>
<organism evidence="2">
    <name type="scientific">Candidatus Kentrum sp. SD</name>
    <dbReference type="NCBI Taxonomy" id="2126332"/>
    <lineage>
        <taxon>Bacteria</taxon>
        <taxon>Pseudomonadati</taxon>
        <taxon>Pseudomonadota</taxon>
        <taxon>Gammaproteobacteria</taxon>
        <taxon>Candidatus Kentrum</taxon>
    </lineage>
</organism>
<evidence type="ECO:0000259" key="1">
    <source>
        <dbReference type="Pfam" id="PF13276"/>
    </source>
</evidence>
<gene>
    <name evidence="2" type="ORF">BECKSD772E_GA0070983_13201</name>
</gene>
<sequence length="67" mass="7800">MTRWLNNQGHNLNRKRIRRLMGKMGLWGTGSTESGNRIKLGSSHSALRMDPVLVCLFPAQLYKWIRF</sequence>
<evidence type="ECO:0000313" key="2">
    <source>
        <dbReference type="EMBL" id="VFK50006.1"/>
    </source>
</evidence>
<protein>
    <submittedName>
        <fullName evidence="2">HTH-like domain-containing protein</fullName>
    </submittedName>
</protein>
<proteinExistence type="predicted"/>
<dbReference type="Pfam" id="PF13276">
    <property type="entry name" value="HTH_21"/>
    <property type="match status" value="1"/>
</dbReference>
<dbReference type="AlphaFoldDB" id="A0A450Z889"/>
<reference evidence="2" key="1">
    <citation type="submission" date="2019-02" db="EMBL/GenBank/DDBJ databases">
        <authorList>
            <person name="Gruber-Vodicka R. H."/>
            <person name="Seah K. B. B."/>
        </authorList>
    </citation>
    <scope>NUCLEOTIDE SEQUENCE</scope>
    <source>
        <strain evidence="2">BECK_S1320</strain>
    </source>
</reference>
<dbReference type="EMBL" id="CAADFU010000320">
    <property type="protein sequence ID" value="VFK50006.1"/>
    <property type="molecule type" value="Genomic_DNA"/>
</dbReference>
<accession>A0A450Z889</accession>